<evidence type="ECO:0000256" key="5">
    <source>
        <dbReference type="SAM" id="MobiDB-lite"/>
    </source>
</evidence>
<sequence>MQNIDDSPTRDASSPPIKRGPGRPRLNRNAGSPPAASTSPSTPRQWAQLPNVSNQNGAAAGGNSSGAAEPYVPPHLHPAYRGRGRPPLALGRRMGQGPPVNTAKKPSNSSPTPTYTSSPQLHRAPPQHHSHIQHPNQSNSLPPHAGPSPVPRQMLAHAQNGMSQRPRHPLDGKEPTYLAPGPNNRLLLSLKSGIPSHISWALSRLTFTSMHNVDSLILDQFPGLLEALMQFPKRLVYATNGDNAQLWDPQYWEQPEREYDGLGVVYGSSSAESDEDDGSDSDGEGMSNKGGQLVKFNPVKFQPHILASHQRILDYAVSALLVLRNASLFDRNEKVFLQHSRPLNAIICNILAAPQNVPSYAGPQEWNEQLGMHETRVYALDILEVTRTRIHVRRRAAVQFDQHGVPIKQPSFSDLVEAASAEAESLSKEDGADTAANIKRSTAVHVSDHLFSLLVWQLHTTDDRSVLIGCLRCLGALAADERNEKVFLEVDIPTVNTGEPGPIKRVSSPGILRKCLSLLPLTHDLALLDSALDCLFQIINLSDNSLRLGAATLETTADGKGPSPLFLGTGYKDAYADEEYGRSIGDVRSIVRYLARDLIYGRVVWDRVHQLVLHPALHGHIPSAVNSRRREKDEILRLRKKGREGEPKDRQRRLNKEEWLKQKDLREPERLRTWMRTIYEAKEDGEVTQMEFWTTYSSQFGPYSQLGGPPLLPAAEVIRAVSNIFPGALAMVLPDKRFIVRGVQPRELQLASKFECRWKGCNQSETDTYAAVETHVRKHIVESDAKRCQWAFCTYEVPEKIKDPSKHLHKHALTHVPDTDEEQQERDTALQRAQYLHEVRQKSSMKSDPISITTMPNGARSITGLSAMSPNDFVQSEWRKIEQERLDAIRRKKLNLPTRGTVDLPDYLTFHVTRTPMDPNTQKPIGVASTAALILRTLARNAANVLMKAGLRQERTRADGDVSDEEDVEDLTKLSDRFGLPLPPTTKEAERHNEDVTMNGVADSSTGQWTIAAAKRIMDSLVDVEDDLMQIASENDILCPTLNEVLTDLLAEPGESVIDRKRKTIADNFDSVVDVDMRW</sequence>
<feature type="compositionally biased region" description="Acidic residues" evidence="5">
    <location>
        <begin position="272"/>
        <end position="283"/>
    </location>
</feature>
<dbReference type="STRING" id="1280837.A0A316VKP6"/>
<feature type="region of interest" description="Disordered" evidence="5">
    <location>
        <begin position="266"/>
        <end position="289"/>
    </location>
</feature>
<keyword evidence="1" id="KW-0156">Chromatin regulator</keyword>
<dbReference type="InterPro" id="IPR003150">
    <property type="entry name" value="DNA-bd_RFX"/>
</dbReference>
<dbReference type="GO" id="GO:0006325">
    <property type="term" value="P:chromatin organization"/>
    <property type="evidence" value="ECO:0007669"/>
    <property type="project" value="UniProtKB-KW"/>
</dbReference>
<dbReference type="InterPro" id="IPR052406">
    <property type="entry name" value="Chromatin_Remodeling_Comp"/>
</dbReference>
<protein>
    <recommendedName>
        <fullName evidence="6">RFX-type winged-helix domain-containing protein</fullName>
    </recommendedName>
</protein>
<evidence type="ECO:0000256" key="3">
    <source>
        <dbReference type="ARBA" id="ARBA00023163"/>
    </source>
</evidence>
<keyword evidence="4" id="KW-0539">Nucleus</keyword>
<feature type="compositionally biased region" description="Polar residues" evidence="5">
    <location>
        <begin position="1"/>
        <end position="12"/>
    </location>
</feature>
<evidence type="ECO:0000256" key="2">
    <source>
        <dbReference type="ARBA" id="ARBA00023015"/>
    </source>
</evidence>
<organism evidence="7 8">
    <name type="scientific">Meira miltonrushii</name>
    <dbReference type="NCBI Taxonomy" id="1280837"/>
    <lineage>
        <taxon>Eukaryota</taxon>
        <taxon>Fungi</taxon>
        <taxon>Dikarya</taxon>
        <taxon>Basidiomycota</taxon>
        <taxon>Ustilaginomycotina</taxon>
        <taxon>Exobasidiomycetes</taxon>
        <taxon>Exobasidiales</taxon>
        <taxon>Brachybasidiaceae</taxon>
        <taxon>Meira</taxon>
    </lineage>
</organism>
<evidence type="ECO:0000313" key="7">
    <source>
        <dbReference type="EMBL" id="PWN36095.1"/>
    </source>
</evidence>
<evidence type="ECO:0000256" key="1">
    <source>
        <dbReference type="ARBA" id="ARBA00022853"/>
    </source>
</evidence>
<keyword evidence="2" id="KW-0805">Transcription regulation</keyword>
<dbReference type="Proteomes" id="UP000245771">
    <property type="component" value="Unassembled WGS sequence"/>
</dbReference>
<dbReference type="PANTHER" id="PTHR22970">
    <property type="entry name" value="AT-RICH INTERACTIVE DOMAIN-CONTAINING PROTEIN 2"/>
    <property type="match status" value="1"/>
</dbReference>
<feature type="domain" description="RFX-type winged-helix" evidence="6">
    <location>
        <begin position="671"/>
        <end position="747"/>
    </location>
</feature>
<dbReference type="GO" id="GO:0016586">
    <property type="term" value="C:RSC-type complex"/>
    <property type="evidence" value="ECO:0007669"/>
    <property type="project" value="TreeGrafter"/>
</dbReference>
<name>A0A316VKP6_9BASI</name>
<dbReference type="OrthoDB" id="338531at2759"/>
<feature type="compositionally biased region" description="Low complexity" evidence="5">
    <location>
        <begin position="106"/>
        <end position="119"/>
    </location>
</feature>
<dbReference type="GeneID" id="37022203"/>
<keyword evidence="3" id="KW-0804">Transcription</keyword>
<feature type="compositionally biased region" description="Low complexity" evidence="5">
    <location>
        <begin position="85"/>
        <end position="95"/>
    </location>
</feature>
<dbReference type="AlphaFoldDB" id="A0A316VKP6"/>
<dbReference type="PROSITE" id="PS51526">
    <property type="entry name" value="RFX_DBD"/>
    <property type="match status" value="1"/>
</dbReference>
<dbReference type="RefSeq" id="XP_025356397.1">
    <property type="nucleotide sequence ID" value="XM_025500422.1"/>
</dbReference>
<dbReference type="PANTHER" id="PTHR22970:SF14">
    <property type="entry name" value="AT-RICH INTERACTIVE DOMAIN-CONTAINING PROTEIN 2"/>
    <property type="match status" value="1"/>
</dbReference>
<accession>A0A316VKP6</accession>
<feature type="region of interest" description="Disordered" evidence="5">
    <location>
        <begin position="1"/>
        <end position="152"/>
    </location>
</feature>
<dbReference type="GO" id="GO:0006355">
    <property type="term" value="P:regulation of DNA-templated transcription"/>
    <property type="evidence" value="ECO:0007669"/>
    <property type="project" value="InterPro"/>
</dbReference>
<evidence type="ECO:0000259" key="6">
    <source>
        <dbReference type="PROSITE" id="PS51526"/>
    </source>
</evidence>
<dbReference type="InParanoid" id="A0A316VKP6"/>
<keyword evidence="8" id="KW-1185">Reference proteome</keyword>
<reference evidence="7 8" key="1">
    <citation type="journal article" date="2018" name="Mol. Biol. Evol.">
        <title>Broad Genomic Sampling Reveals a Smut Pathogenic Ancestry of the Fungal Clade Ustilaginomycotina.</title>
        <authorList>
            <person name="Kijpornyongpan T."/>
            <person name="Mondo S.J."/>
            <person name="Barry K."/>
            <person name="Sandor L."/>
            <person name="Lee J."/>
            <person name="Lipzen A."/>
            <person name="Pangilinan J."/>
            <person name="LaButti K."/>
            <person name="Hainaut M."/>
            <person name="Henrissat B."/>
            <person name="Grigoriev I.V."/>
            <person name="Spatafora J.W."/>
            <person name="Aime M.C."/>
        </authorList>
    </citation>
    <scope>NUCLEOTIDE SEQUENCE [LARGE SCALE GENOMIC DNA]</scope>
    <source>
        <strain evidence="7 8">MCA 3882</strain>
    </source>
</reference>
<dbReference type="EMBL" id="KZ819603">
    <property type="protein sequence ID" value="PWN36095.1"/>
    <property type="molecule type" value="Genomic_DNA"/>
</dbReference>
<evidence type="ECO:0000313" key="8">
    <source>
        <dbReference type="Proteomes" id="UP000245771"/>
    </source>
</evidence>
<evidence type="ECO:0000256" key="4">
    <source>
        <dbReference type="ARBA" id="ARBA00023242"/>
    </source>
</evidence>
<dbReference type="GO" id="GO:0003677">
    <property type="term" value="F:DNA binding"/>
    <property type="evidence" value="ECO:0007669"/>
    <property type="project" value="InterPro"/>
</dbReference>
<gene>
    <name evidence="7" type="ORF">FA14DRAFT_172673</name>
</gene>
<feature type="compositionally biased region" description="Low complexity" evidence="5">
    <location>
        <begin position="32"/>
        <end position="43"/>
    </location>
</feature>
<proteinExistence type="predicted"/>